<comment type="caution">
    <text evidence="1">The sequence shown here is derived from an EMBL/GenBank/DDBJ whole genome shotgun (WGS) entry which is preliminary data.</text>
</comment>
<evidence type="ECO:0000313" key="1">
    <source>
        <dbReference type="EMBL" id="GAA1769767.1"/>
    </source>
</evidence>
<reference evidence="2" key="1">
    <citation type="journal article" date="2019" name="Int. J. Syst. Evol. Microbiol.">
        <title>The Global Catalogue of Microorganisms (GCM) 10K type strain sequencing project: providing services to taxonomists for standard genome sequencing and annotation.</title>
        <authorList>
            <consortium name="The Broad Institute Genomics Platform"/>
            <consortium name="The Broad Institute Genome Sequencing Center for Infectious Disease"/>
            <person name="Wu L."/>
            <person name="Ma J."/>
        </authorList>
    </citation>
    <scope>NUCLEOTIDE SEQUENCE [LARGE SCALE GENOMIC DNA]</scope>
    <source>
        <strain evidence="2">JCM 14319</strain>
    </source>
</reference>
<dbReference type="EMBL" id="BAAANH010000008">
    <property type="protein sequence ID" value="GAA1769767.1"/>
    <property type="molecule type" value="Genomic_DNA"/>
</dbReference>
<dbReference type="RefSeq" id="WP_232499628.1">
    <property type="nucleotide sequence ID" value="NZ_BAAANH010000008.1"/>
</dbReference>
<dbReference type="Proteomes" id="UP001500506">
    <property type="component" value="Unassembled WGS sequence"/>
</dbReference>
<proteinExistence type="predicted"/>
<keyword evidence="2" id="KW-1185">Reference proteome</keyword>
<sequence>MNKTELMTIIRAHVDACEEVASLIVADIHTAHGVSAQSLEAAKARRAATYSALLGAVAHLPIPVAGDER</sequence>
<evidence type="ECO:0000313" key="2">
    <source>
        <dbReference type="Proteomes" id="UP001500506"/>
    </source>
</evidence>
<gene>
    <name evidence="1" type="ORF">GCM10009747_33670</name>
</gene>
<name>A0ABN2KYT0_9MICO</name>
<protein>
    <submittedName>
        <fullName evidence="1">Uncharacterized protein</fullName>
    </submittedName>
</protein>
<organism evidence="1 2">
    <name type="scientific">Agromyces humatus</name>
    <dbReference type="NCBI Taxonomy" id="279573"/>
    <lineage>
        <taxon>Bacteria</taxon>
        <taxon>Bacillati</taxon>
        <taxon>Actinomycetota</taxon>
        <taxon>Actinomycetes</taxon>
        <taxon>Micrococcales</taxon>
        <taxon>Microbacteriaceae</taxon>
        <taxon>Agromyces</taxon>
    </lineage>
</organism>
<accession>A0ABN2KYT0</accession>